<reference evidence="10 11" key="1">
    <citation type="submission" date="2021-03" db="EMBL/GenBank/DDBJ databases">
        <authorList>
            <person name="Lee D.-H."/>
        </authorList>
    </citation>
    <scope>NUCLEOTIDE SEQUENCE [LARGE SCALE GENOMIC DNA]</scope>
    <source>
        <strain evidence="10 11">MMS20-R2-23</strain>
    </source>
</reference>
<evidence type="ECO:0000313" key="11">
    <source>
        <dbReference type="Proteomes" id="UP000671399"/>
    </source>
</evidence>
<evidence type="ECO:0000256" key="3">
    <source>
        <dbReference type="ARBA" id="ARBA00011355"/>
    </source>
</evidence>
<evidence type="ECO:0000256" key="6">
    <source>
        <dbReference type="ARBA" id="ARBA00022827"/>
    </source>
</evidence>
<accession>A0ABS3V7S3</accession>
<dbReference type="Gene3D" id="3.40.50.1220">
    <property type="entry name" value="TPP-binding domain"/>
    <property type="match status" value="1"/>
</dbReference>
<keyword evidence="6" id="KW-0274">FAD</keyword>
<dbReference type="InterPro" id="IPR001308">
    <property type="entry name" value="ETF_a/FixB"/>
</dbReference>
<keyword evidence="11" id="KW-1185">Reference proteome</keyword>
<dbReference type="InterPro" id="IPR014731">
    <property type="entry name" value="ETF_asu_C"/>
</dbReference>
<comment type="cofactor">
    <cofactor evidence="1">
        <name>FAD</name>
        <dbReference type="ChEBI" id="CHEBI:57692"/>
    </cofactor>
</comment>
<dbReference type="InterPro" id="IPR029035">
    <property type="entry name" value="DHS-like_NAD/FAD-binding_dom"/>
</dbReference>
<evidence type="ECO:0000256" key="5">
    <source>
        <dbReference type="ARBA" id="ARBA00022630"/>
    </source>
</evidence>
<evidence type="ECO:0000259" key="9">
    <source>
        <dbReference type="SMART" id="SM00893"/>
    </source>
</evidence>
<keyword evidence="7" id="KW-0249">Electron transport</keyword>
<sequence length="319" mass="32843">MAEVLVVVEATREFGVKKVTLEMLTLARGLGTPSAVVLGGAGAADALSAKLGEYGAEKIYAAESEEIDGHLVAPKATVLAELVNRVQPAAVLLASAQEGKEIAARLAVKLDNGILTDVVGLDADGTATQVAFAGSTIVKSKVTKGLPLVTVRPNSVTPTPAAATPAVEQLTVAVTDTDKLAKVVERVAEQKGSRPELTEAGIVVSGGRGVGNADNFKLVEELADLLGGAVGASRAAVDSGYYPHQFQVGQTGKTVSPQLYVALGISGAIQHRAGMQTSKTIVAVNKDGEAPIFELADYGVVGDLFKIVPQAAEEIRKRK</sequence>
<comment type="subunit">
    <text evidence="3">Heterodimer of an alpha and a beta subunit.</text>
</comment>
<proteinExistence type="inferred from homology"/>
<evidence type="ECO:0000256" key="7">
    <source>
        <dbReference type="ARBA" id="ARBA00022982"/>
    </source>
</evidence>
<feature type="domain" description="Electron transfer flavoprotein alpha/beta-subunit N-terminal" evidence="9">
    <location>
        <begin position="4"/>
        <end position="187"/>
    </location>
</feature>
<dbReference type="PIRSF" id="PIRSF000089">
    <property type="entry name" value="Electra_flavoP_a"/>
    <property type="match status" value="1"/>
</dbReference>
<organism evidence="10 11">
    <name type="scientific">Micromonospora antibiotica</name>
    <dbReference type="NCBI Taxonomy" id="2807623"/>
    <lineage>
        <taxon>Bacteria</taxon>
        <taxon>Bacillati</taxon>
        <taxon>Actinomycetota</taxon>
        <taxon>Actinomycetes</taxon>
        <taxon>Micromonosporales</taxon>
        <taxon>Micromonosporaceae</taxon>
        <taxon>Micromonospora</taxon>
    </lineage>
</organism>
<dbReference type="SUPFAM" id="SSF52467">
    <property type="entry name" value="DHS-like NAD/FAD-binding domain"/>
    <property type="match status" value="1"/>
</dbReference>
<keyword evidence="5" id="KW-0285">Flavoprotein</keyword>
<dbReference type="EMBL" id="JAGFWR010000005">
    <property type="protein sequence ID" value="MBO4161665.1"/>
    <property type="molecule type" value="Genomic_DNA"/>
</dbReference>
<protein>
    <submittedName>
        <fullName evidence="10">Electron transfer flavoprotein subunit alpha/FixB family protein</fullName>
    </submittedName>
</protein>
<name>A0ABS3V7S3_9ACTN</name>
<dbReference type="InterPro" id="IPR014730">
    <property type="entry name" value="ETF_a/b_N"/>
</dbReference>
<dbReference type="Pfam" id="PF01012">
    <property type="entry name" value="ETF"/>
    <property type="match status" value="1"/>
</dbReference>
<keyword evidence="4" id="KW-0813">Transport</keyword>
<evidence type="ECO:0000256" key="2">
    <source>
        <dbReference type="ARBA" id="ARBA00005817"/>
    </source>
</evidence>
<comment type="caution">
    <text evidence="10">The sequence shown here is derived from an EMBL/GenBank/DDBJ whole genome shotgun (WGS) entry which is preliminary data.</text>
</comment>
<dbReference type="RefSeq" id="WP_208567317.1">
    <property type="nucleotide sequence ID" value="NZ_JAGFWR010000005.1"/>
</dbReference>
<dbReference type="PROSITE" id="PS00696">
    <property type="entry name" value="ETF_ALPHA"/>
    <property type="match status" value="1"/>
</dbReference>
<gene>
    <name evidence="10" type="ORF">JQN83_12715</name>
</gene>
<dbReference type="Proteomes" id="UP000671399">
    <property type="component" value="Unassembled WGS sequence"/>
</dbReference>
<evidence type="ECO:0000256" key="4">
    <source>
        <dbReference type="ARBA" id="ARBA00022448"/>
    </source>
</evidence>
<comment type="similarity">
    <text evidence="2">Belongs to the ETF alpha-subunit/FixB family.</text>
</comment>
<dbReference type="InterPro" id="IPR014729">
    <property type="entry name" value="Rossmann-like_a/b/a_fold"/>
</dbReference>
<dbReference type="PANTHER" id="PTHR43153:SF1">
    <property type="entry name" value="ELECTRON TRANSFER FLAVOPROTEIN SUBUNIT ALPHA, MITOCHONDRIAL"/>
    <property type="match status" value="1"/>
</dbReference>
<evidence type="ECO:0000256" key="8">
    <source>
        <dbReference type="ARBA" id="ARBA00025649"/>
    </source>
</evidence>
<dbReference type="SMART" id="SM00893">
    <property type="entry name" value="ETF"/>
    <property type="match status" value="1"/>
</dbReference>
<evidence type="ECO:0000313" key="10">
    <source>
        <dbReference type="EMBL" id="MBO4161665.1"/>
    </source>
</evidence>
<dbReference type="Pfam" id="PF00766">
    <property type="entry name" value="ETF_alpha"/>
    <property type="match status" value="1"/>
</dbReference>
<evidence type="ECO:0000256" key="1">
    <source>
        <dbReference type="ARBA" id="ARBA00001974"/>
    </source>
</evidence>
<dbReference type="Gene3D" id="3.40.50.620">
    <property type="entry name" value="HUPs"/>
    <property type="match status" value="1"/>
</dbReference>
<dbReference type="SUPFAM" id="SSF52402">
    <property type="entry name" value="Adenine nucleotide alpha hydrolases-like"/>
    <property type="match status" value="1"/>
</dbReference>
<dbReference type="InterPro" id="IPR018206">
    <property type="entry name" value="ETF_asu_C_CS"/>
</dbReference>
<comment type="function">
    <text evidence="8">The electron transfer flavoprotein serves as a specific electron acceptor for other dehydrogenases. It transfers the electrons to the main respiratory chain via ETF-ubiquinone oxidoreductase (ETF dehydrogenase).</text>
</comment>
<dbReference type="PANTHER" id="PTHR43153">
    <property type="entry name" value="ELECTRON TRANSFER FLAVOPROTEIN ALPHA"/>
    <property type="match status" value="1"/>
</dbReference>